<name>A0A6M4G552_SPHYA</name>
<dbReference type="Gene3D" id="3.90.1200.10">
    <property type="match status" value="1"/>
</dbReference>
<organism evidence="3 4">
    <name type="scientific">Sphingobium yanoikuyae</name>
    <name type="common">Sphingomonas yanoikuyae</name>
    <dbReference type="NCBI Taxonomy" id="13690"/>
    <lineage>
        <taxon>Bacteria</taxon>
        <taxon>Pseudomonadati</taxon>
        <taxon>Pseudomonadota</taxon>
        <taxon>Alphaproteobacteria</taxon>
        <taxon>Sphingomonadales</taxon>
        <taxon>Sphingomonadaceae</taxon>
        <taxon>Sphingobium</taxon>
    </lineage>
</organism>
<sequence length="381" mass="42342">MEPGQEDQARLETCPGRRSGNGTCNGGTMSFEDQKGTSAVREQHRFDEAALAAWMQDHVAGYQGPLIVEQFKGGQSNPTYKLITPGRSYVMRRKPPGQLVKGAHAVDREARVLAALEKADFPVAHVYGLCTDDSVIGTWFFIMEMVEGRIMWDATFPDVDREERPAYFAAMNATIAALHKVDYKAVGLEDYGRPGSYFERQIARWSKQYLADEEAGRNPHMDRLIEWLPTAIPVGEEVSVVHGDFRSDNMIFHPSEPRITAVLDWELSTLGHPLADFAYHAMMYRMPPLIVPGLAGADLKALNIPSEEEYLAAYCRNSGRDSLPGYDFAMAFNFFRFAAIIHGIKGRYLRGTAANAEAKSRADAFPALAELAWDQAVRAGA</sequence>
<gene>
    <name evidence="3" type="ORF">HH800_09280</name>
</gene>
<dbReference type="Gene3D" id="3.30.200.20">
    <property type="entry name" value="Phosphorylase Kinase, domain 1"/>
    <property type="match status" value="1"/>
</dbReference>
<dbReference type="SUPFAM" id="SSF56112">
    <property type="entry name" value="Protein kinase-like (PK-like)"/>
    <property type="match status" value="1"/>
</dbReference>
<proteinExistence type="predicted"/>
<feature type="domain" description="Aminoglycoside phosphotransferase" evidence="2">
    <location>
        <begin position="68"/>
        <end position="289"/>
    </location>
</feature>
<dbReference type="CDD" id="cd05154">
    <property type="entry name" value="ACAD10_11_N-like"/>
    <property type="match status" value="1"/>
</dbReference>
<keyword evidence="3" id="KW-0808">Transferase</keyword>
<dbReference type="InterPro" id="IPR052898">
    <property type="entry name" value="ACAD10-like"/>
</dbReference>
<accession>A0A6M4G552</accession>
<dbReference type="Proteomes" id="UP000502611">
    <property type="component" value="Chromosome"/>
</dbReference>
<dbReference type="EMBL" id="CP053021">
    <property type="protein sequence ID" value="QJR02355.1"/>
    <property type="molecule type" value="Genomic_DNA"/>
</dbReference>
<dbReference type="PANTHER" id="PTHR47829">
    <property type="entry name" value="HYDROLASE, PUTATIVE (AFU_ORTHOLOGUE AFUA_1G12880)-RELATED"/>
    <property type="match status" value="1"/>
</dbReference>
<evidence type="ECO:0000313" key="3">
    <source>
        <dbReference type="EMBL" id="QJR02355.1"/>
    </source>
</evidence>
<dbReference type="InterPro" id="IPR041726">
    <property type="entry name" value="ACAD10_11_N"/>
</dbReference>
<dbReference type="InterPro" id="IPR011009">
    <property type="entry name" value="Kinase-like_dom_sf"/>
</dbReference>
<feature type="region of interest" description="Disordered" evidence="1">
    <location>
        <begin position="1"/>
        <end position="38"/>
    </location>
</feature>
<dbReference type="Pfam" id="PF01636">
    <property type="entry name" value="APH"/>
    <property type="match status" value="1"/>
</dbReference>
<evidence type="ECO:0000313" key="4">
    <source>
        <dbReference type="Proteomes" id="UP000502611"/>
    </source>
</evidence>
<evidence type="ECO:0000256" key="1">
    <source>
        <dbReference type="SAM" id="MobiDB-lite"/>
    </source>
</evidence>
<dbReference type="InterPro" id="IPR002575">
    <property type="entry name" value="Aminoglycoside_PTrfase"/>
</dbReference>
<evidence type="ECO:0000259" key="2">
    <source>
        <dbReference type="Pfam" id="PF01636"/>
    </source>
</evidence>
<protein>
    <submittedName>
        <fullName evidence="3">Phosphotransferase</fullName>
    </submittedName>
</protein>
<reference evidence="3 4" key="1">
    <citation type="submission" date="2020-04" db="EMBL/GenBank/DDBJ databases">
        <title>The Whole Genome Analysis of High salt-tolerant Sphingobium yanoikuyae YC-XJ2 with Aryl organophosphorus flame retardants (aryl-OPFRs)-degrading capacity and characteristics of Related phosphotriesterase.</title>
        <authorList>
            <person name="Li X."/>
        </authorList>
    </citation>
    <scope>NUCLEOTIDE SEQUENCE [LARGE SCALE GENOMIC DNA]</scope>
    <source>
        <strain evidence="3 4">YC-XJ2</strain>
    </source>
</reference>
<dbReference type="PANTHER" id="PTHR47829:SF3">
    <property type="entry name" value="AMINOGLYCOSIDE PHOSPHOTRANSFERASE DOMAIN-CONTAINING PROTEIN"/>
    <property type="match status" value="1"/>
</dbReference>
<dbReference type="GO" id="GO:0016740">
    <property type="term" value="F:transferase activity"/>
    <property type="evidence" value="ECO:0007669"/>
    <property type="project" value="UniProtKB-KW"/>
</dbReference>
<dbReference type="AlphaFoldDB" id="A0A6M4G552"/>